<proteinExistence type="predicted"/>
<evidence type="ECO:0000313" key="2">
    <source>
        <dbReference type="WBParaSite" id="BXY_0627300.1"/>
    </source>
</evidence>
<dbReference type="Proteomes" id="UP000095284">
    <property type="component" value="Unplaced"/>
</dbReference>
<dbReference type="AlphaFoldDB" id="A0A1I7RZV1"/>
<reference evidence="2" key="1">
    <citation type="submission" date="2016-11" db="UniProtKB">
        <authorList>
            <consortium name="WormBaseParasite"/>
        </authorList>
    </citation>
    <scope>IDENTIFICATION</scope>
</reference>
<accession>A0A1I7RZV1</accession>
<name>A0A1I7RZV1_BURXY</name>
<dbReference type="WBParaSite" id="BXY_0627300.1">
    <property type="protein sequence ID" value="BXY_0627300.1"/>
    <property type="gene ID" value="BXY_0627300"/>
</dbReference>
<evidence type="ECO:0000313" key="1">
    <source>
        <dbReference type="Proteomes" id="UP000095284"/>
    </source>
</evidence>
<sequence length="138" mass="15311">MFSLPFPVYDYSSAITVSGYPSSANPPRLSNNFIEGSLSVPNNKMKLSALILVLALIVCAVKAQAEFDEENGYAKRSMRNALVRFGRSGMRNALVRFGKRSLGNDYAEAKRAQSAPEPFVRFGRSAPSHFALYDYYDI</sequence>
<protein>
    <submittedName>
        <fullName evidence="2">Uncharacterized protein</fullName>
    </submittedName>
</protein>
<organism evidence="1 2">
    <name type="scientific">Bursaphelenchus xylophilus</name>
    <name type="common">Pinewood nematode worm</name>
    <name type="synonym">Aphelenchoides xylophilus</name>
    <dbReference type="NCBI Taxonomy" id="6326"/>
    <lineage>
        <taxon>Eukaryota</taxon>
        <taxon>Metazoa</taxon>
        <taxon>Ecdysozoa</taxon>
        <taxon>Nematoda</taxon>
        <taxon>Chromadorea</taxon>
        <taxon>Rhabditida</taxon>
        <taxon>Tylenchina</taxon>
        <taxon>Tylenchomorpha</taxon>
        <taxon>Aphelenchoidea</taxon>
        <taxon>Aphelenchoididae</taxon>
        <taxon>Bursaphelenchus</taxon>
    </lineage>
</organism>
<dbReference type="eggNOG" id="ENOG502SXW2">
    <property type="taxonomic scope" value="Eukaryota"/>
</dbReference>